<feature type="region of interest" description="Disordered" evidence="1">
    <location>
        <begin position="1"/>
        <end position="104"/>
    </location>
</feature>
<dbReference type="RefSeq" id="WP_184814376.1">
    <property type="nucleotide sequence ID" value="NZ_JACHJQ010000007.1"/>
</dbReference>
<proteinExistence type="predicted"/>
<evidence type="ECO:0000256" key="1">
    <source>
        <dbReference type="SAM" id="MobiDB-lite"/>
    </source>
</evidence>
<sequence length="104" mass="11670">MRGDRADGDPVEHFLEDGVAPSVIGGGPPESPFDLEPDPEPPGRQTQGRHTPGRQAHYRPEPDYQAQRQEPPTSPIPVVRQPPSEQEPEKRKGWMARMFRAPEK</sequence>
<protein>
    <submittedName>
        <fullName evidence="2">Uncharacterized protein</fullName>
    </submittedName>
</protein>
<dbReference type="AlphaFoldDB" id="A0A7W7QBD0"/>
<evidence type="ECO:0000313" key="3">
    <source>
        <dbReference type="Proteomes" id="UP000520767"/>
    </source>
</evidence>
<reference evidence="2 3" key="1">
    <citation type="submission" date="2020-08" db="EMBL/GenBank/DDBJ databases">
        <title>Genomic Encyclopedia of Type Strains, Phase III (KMG-III): the genomes of soil and plant-associated and newly described type strains.</title>
        <authorList>
            <person name="Whitman W."/>
        </authorList>
    </citation>
    <scope>NUCLEOTIDE SEQUENCE [LARGE SCALE GENOMIC DNA]</scope>
    <source>
        <strain evidence="2 3">CECT 8960</strain>
    </source>
</reference>
<keyword evidence="3" id="KW-1185">Reference proteome</keyword>
<organism evidence="2 3">
    <name type="scientific">Actinophytocola algeriensis</name>
    <dbReference type="NCBI Taxonomy" id="1768010"/>
    <lineage>
        <taxon>Bacteria</taxon>
        <taxon>Bacillati</taxon>
        <taxon>Actinomycetota</taxon>
        <taxon>Actinomycetes</taxon>
        <taxon>Pseudonocardiales</taxon>
        <taxon>Pseudonocardiaceae</taxon>
    </lineage>
</organism>
<accession>A0A7W7QBD0</accession>
<dbReference type="Proteomes" id="UP000520767">
    <property type="component" value="Unassembled WGS sequence"/>
</dbReference>
<comment type="caution">
    <text evidence="2">The sequence shown here is derived from an EMBL/GenBank/DDBJ whole genome shotgun (WGS) entry which is preliminary data.</text>
</comment>
<dbReference type="EMBL" id="JACHJQ010000007">
    <property type="protein sequence ID" value="MBB4910313.1"/>
    <property type="molecule type" value="Genomic_DNA"/>
</dbReference>
<name>A0A7W7QBD0_9PSEU</name>
<gene>
    <name evidence="2" type="ORF">FHR82_006571</name>
</gene>
<feature type="compositionally biased region" description="Basic and acidic residues" evidence="1">
    <location>
        <begin position="1"/>
        <end position="16"/>
    </location>
</feature>
<evidence type="ECO:0000313" key="2">
    <source>
        <dbReference type="EMBL" id="MBB4910313.1"/>
    </source>
</evidence>